<proteinExistence type="predicted"/>
<dbReference type="AlphaFoldDB" id="A0AAD8Y377"/>
<dbReference type="PANTHER" id="PTHR37163:SF1">
    <property type="entry name" value="DUF501 DOMAIN-CONTAINING PROTEIN"/>
    <property type="match status" value="1"/>
</dbReference>
<dbReference type="Proteomes" id="UP001224775">
    <property type="component" value="Unassembled WGS sequence"/>
</dbReference>
<feature type="compositionally biased region" description="Polar residues" evidence="1">
    <location>
        <begin position="115"/>
        <end position="127"/>
    </location>
</feature>
<feature type="compositionally biased region" description="Acidic residues" evidence="1">
    <location>
        <begin position="279"/>
        <end position="288"/>
    </location>
</feature>
<gene>
    <name evidence="2" type="ORF">QTG54_010743</name>
</gene>
<accession>A0AAD8Y377</accession>
<keyword evidence="3" id="KW-1185">Reference proteome</keyword>
<dbReference type="InterPro" id="IPR007511">
    <property type="entry name" value="DUF501"/>
</dbReference>
<feature type="compositionally biased region" description="Low complexity" evidence="1">
    <location>
        <begin position="69"/>
        <end position="81"/>
    </location>
</feature>
<feature type="region of interest" description="Disordered" evidence="1">
    <location>
        <begin position="208"/>
        <end position="294"/>
    </location>
</feature>
<feature type="compositionally biased region" description="Basic and acidic residues" evidence="1">
    <location>
        <begin position="36"/>
        <end position="46"/>
    </location>
</feature>
<feature type="compositionally biased region" description="Low complexity" evidence="1">
    <location>
        <begin position="1"/>
        <end position="13"/>
    </location>
</feature>
<dbReference type="Pfam" id="PF04417">
    <property type="entry name" value="DUF501"/>
    <property type="match status" value="1"/>
</dbReference>
<protein>
    <submittedName>
        <fullName evidence="2">DUF501 domain-containing protein</fullName>
    </submittedName>
</protein>
<dbReference type="PANTHER" id="PTHR37163">
    <property type="entry name" value="CONSERVED PROTEIN"/>
    <property type="match status" value="1"/>
</dbReference>
<evidence type="ECO:0000313" key="2">
    <source>
        <dbReference type="EMBL" id="KAK1738713.1"/>
    </source>
</evidence>
<dbReference type="EMBL" id="JATAAI010000020">
    <property type="protein sequence ID" value="KAK1738713.1"/>
    <property type="molecule type" value="Genomic_DNA"/>
</dbReference>
<evidence type="ECO:0000256" key="1">
    <source>
        <dbReference type="SAM" id="MobiDB-lite"/>
    </source>
</evidence>
<feature type="compositionally biased region" description="Basic and acidic residues" evidence="1">
    <location>
        <begin position="224"/>
        <end position="240"/>
    </location>
</feature>
<feature type="region of interest" description="Disordered" evidence="1">
    <location>
        <begin position="115"/>
        <end position="148"/>
    </location>
</feature>
<comment type="caution">
    <text evidence="2">The sequence shown here is derived from an EMBL/GenBank/DDBJ whole genome shotgun (WGS) entry which is preliminary data.</text>
</comment>
<organism evidence="2 3">
    <name type="scientific">Skeletonema marinoi</name>
    <dbReference type="NCBI Taxonomy" id="267567"/>
    <lineage>
        <taxon>Eukaryota</taxon>
        <taxon>Sar</taxon>
        <taxon>Stramenopiles</taxon>
        <taxon>Ochrophyta</taxon>
        <taxon>Bacillariophyta</taxon>
        <taxon>Coscinodiscophyceae</taxon>
        <taxon>Thalassiosirophycidae</taxon>
        <taxon>Thalassiosirales</taxon>
        <taxon>Skeletonemataceae</taxon>
        <taxon>Skeletonema</taxon>
        <taxon>Skeletonema marinoi-dohrnii complex</taxon>
    </lineage>
</organism>
<evidence type="ECO:0000313" key="3">
    <source>
        <dbReference type="Proteomes" id="UP001224775"/>
    </source>
</evidence>
<feature type="non-terminal residue" evidence="2">
    <location>
        <position position="1"/>
    </location>
</feature>
<feature type="region of interest" description="Disordered" evidence="1">
    <location>
        <begin position="178"/>
        <end position="197"/>
    </location>
</feature>
<feature type="compositionally biased region" description="Basic residues" evidence="1">
    <location>
        <begin position="47"/>
        <end position="64"/>
    </location>
</feature>
<feature type="region of interest" description="Disordered" evidence="1">
    <location>
        <begin position="1"/>
        <end position="96"/>
    </location>
</feature>
<reference evidence="2" key="1">
    <citation type="submission" date="2023-06" db="EMBL/GenBank/DDBJ databases">
        <title>Survivors Of The Sea: Transcriptome response of Skeletonema marinoi to long-term dormancy.</title>
        <authorList>
            <person name="Pinder M.I.M."/>
            <person name="Kourtchenko O."/>
            <person name="Robertson E.K."/>
            <person name="Larsson T."/>
            <person name="Maumus F."/>
            <person name="Osuna-Cruz C.M."/>
            <person name="Vancaester E."/>
            <person name="Stenow R."/>
            <person name="Vandepoele K."/>
            <person name="Ploug H."/>
            <person name="Bruchert V."/>
            <person name="Godhe A."/>
            <person name="Topel M."/>
        </authorList>
    </citation>
    <scope>NUCLEOTIDE SEQUENCE</scope>
    <source>
        <strain evidence="2">R05AC</strain>
    </source>
</reference>
<name>A0AAD8Y377_9STRA</name>
<sequence length="443" mass="50316">PTPTTSSTYVTNTPKPPQLPPLDRKQRRRQPISMNKDPKTSPDEAKRKKNRPGRSSRRRKHKARSILLEASGGETTAADGGATEDKNQSVVPSDRAYTLGGVKFRRREQWLKQRSASNINDDVTSCDRQQHQQQHQVNEEEGTSLDPKDDYQLKAQLGFVPGNAICVAARTSLQEVFTSPTSGRETGGNDDPSPPAVLKLYPMAIRETYRGGTTDGRKFKARRRGAERSKKSNDDKKADDDKDDGNDDETKKKKKKERRWFIESPSDEQTADATRIDTPQDDDDDDDESPKHIIEPFPTMYWLTSPKLRILISKMELSKDNNVQTMEQRLRSSQENLDQMERAHKSYGRSRWELLTPQDKKSVMQRGWENALDERRGVAGISLVKGRFDCVKCLHAHVAHYLAQVAEWEEESQDGGECKRDDLNLVGKWTMESIEALPAEDVL</sequence>